<dbReference type="EMBL" id="BFAV01000172">
    <property type="protein sequence ID" value="GBF35522.1"/>
    <property type="molecule type" value="Genomic_DNA"/>
</dbReference>
<evidence type="ECO:0000313" key="2">
    <source>
        <dbReference type="Proteomes" id="UP000239549"/>
    </source>
</evidence>
<evidence type="ECO:0000313" key="1">
    <source>
        <dbReference type="EMBL" id="GBF35522.1"/>
    </source>
</evidence>
<sequence length="54" mass="6129">MAAGLCPGRPAFKQGTFQTYVRNFYFGREKGNTAIFLGLFFALWYNICEGERGI</sequence>
<keyword evidence="2" id="KW-1185">Reference proteome</keyword>
<dbReference type="AlphaFoldDB" id="A0A2L2XHB6"/>
<proteinExistence type="predicted"/>
<reference evidence="2" key="1">
    <citation type="submission" date="2018-02" db="EMBL/GenBank/DDBJ databases">
        <title>Genome sequence of Desulfocucumis palustris strain NAW-5.</title>
        <authorList>
            <person name="Watanabe M."/>
            <person name="Kojima H."/>
            <person name="Fukui M."/>
        </authorList>
    </citation>
    <scope>NUCLEOTIDE SEQUENCE [LARGE SCALE GENOMIC DNA]</scope>
    <source>
        <strain evidence="2">NAW-5</strain>
    </source>
</reference>
<organism evidence="1 2">
    <name type="scientific">Desulfocucumis palustris</name>
    <dbReference type="NCBI Taxonomy" id="1898651"/>
    <lineage>
        <taxon>Bacteria</taxon>
        <taxon>Bacillati</taxon>
        <taxon>Bacillota</taxon>
        <taxon>Clostridia</taxon>
        <taxon>Eubacteriales</taxon>
        <taxon>Desulfocucumaceae</taxon>
        <taxon>Desulfocucumis</taxon>
    </lineage>
</organism>
<protein>
    <submittedName>
        <fullName evidence="1">Uncharacterized protein</fullName>
    </submittedName>
</protein>
<accession>A0A2L2XHB6</accession>
<name>A0A2L2XHB6_9FIRM</name>
<dbReference type="Proteomes" id="UP000239549">
    <property type="component" value="Unassembled WGS sequence"/>
</dbReference>
<comment type="caution">
    <text evidence="1">The sequence shown here is derived from an EMBL/GenBank/DDBJ whole genome shotgun (WGS) entry which is preliminary data.</text>
</comment>
<gene>
    <name evidence="1" type="ORF">DCCM_4651</name>
</gene>